<dbReference type="InterPro" id="IPR007219">
    <property type="entry name" value="XnlR_reg_dom"/>
</dbReference>
<keyword evidence="6" id="KW-0539">Nucleus</keyword>
<reference evidence="9 10" key="1">
    <citation type="submission" date="2015-01" db="EMBL/GenBank/DDBJ databases">
        <title>The Genome Sequence of Exophiala sideris CBS121828.</title>
        <authorList>
            <consortium name="The Broad Institute Genomics Platform"/>
            <person name="Cuomo C."/>
            <person name="de Hoog S."/>
            <person name="Gorbushina A."/>
            <person name="Stielow B."/>
            <person name="Teixiera M."/>
            <person name="Abouelleil A."/>
            <person name="Chapman S.B."/>
            <person name="Priest M."/>
            <person name="Young S.K."/>
            <person name="Wortman J."/>
            <person name="Nusbaum C."/>
            <person name="Birren B."/>
        </authorList>
    </citation>
    <scope>NUCLEOTIDE SEQUENCE [LARGE SCALE GENOMIC DNA]</scope>
    <source>
        <strain evidence="9 10">CBS 121828</strain>
    </source>
</reference>
<dbReference type="GO" id="GO:0005634">
    <property type="term" value="C:nucleus"/>
    <property type="evidence" value="ECO:0007669"/>
    <property type="project" value="UniProtKB-SubCell"/>
</dbReference>
<evidence type="ECO:0000256" key="7">
    <source>
        <dbReference type="SAM" id="MobiDB-lite"/>
    </source>
</evidence>
<dbReference type="OrthoDB" id="10018191at2759"/>
<feature type="compositionally biased region" description="Acidic residues" evidence="7">
    <location>
        <begin position="52"/>
        <end position="66"/>
    </location>
</feature>
<evidence type="ECO:0000313" key="9">
    <source>
        <dbReference type="EMBL" id="KIV81884.1"/>
    </source>
</evidence>
<dbReference type="GO" id="GO:0000981">
    <property type="term" value="F:DNA-binding transcription factor activity, RNA polymerase II-specific"/>
    <property type="evidence" value="ECO:0007669"/>
    <property type="project" value="InterPro"/>
</dbReference>
<evidence type="ECO:0000256" key="3">
    <source>
        <dbReference type="ARBA" id="ARBA00022737"/>
    </source>
</evidence>
<feature type="domain" description="Xylanolytic transcriptional activator regulatory" evidence="8">
    <location>
        <begin position="186"/>
        <end position="408"/>
    </location>
</feature>
<evidence type="ECO:0000256" key="4">
    <source>
        <dbReference type="ARBA" id="ARBA00022771"/>
    </source>
</evidence>
<gene>
    <name evidence="9" type="ORF">PV11_04034</name>
</gene>
<feature type="region of interest" description="Disordered" evidence="7">
    <location>
        <begin position="52"/>
        <end position="72"/>
    </location>
</feature>
<evidence type="ECO:0000256" key="1">
    <source>
        <dbReference type="ARBA" id="ARBA00004123"/>
    </source>
</evidence>
<keyword evidence="5" id="KW-0862">Zinc</keyword>
<dbReference type="Proteomes" id="UP000053599">
    <property type="component" value="Unassembled WGS sequence"/>
</dbReference>
<protein>
    <recommendedName>
        <fullName evidence="8">Xylanolytic transcriptional activator regulatory domain-containing protein</fullName>
    </recommendedName>
</protein>
<dbReference type="EMBL" id="KN846952">
    <property type="protein sequence ID" value="KIV81884.1"/>
    <property type="molecule type" value="Genomic_DNA"/>
</dbReference>
<dbReference type="STRING" id="1016849.A0A0D1YLE2"/>
<dbReference type="PANTHER" id="PTHR40626">
    <property type="entry name" value="MIP31509P"/>
    <property type="match status" value="1"/>
</dbReference>
<dbReference type="AlphaFoldDB" id="A0A0D1YLE2"/>
<dbReference type="HOGENOM" id="CLU_012538_2_1_1"/>
<dbReference type="GO" id="GO:0006351">
    <property type="term" value="P:DNA-templated transcription"/>
    <property type="evidence" value="ECO:0007669"/>
    <property type="project" value="InterPro"/>
</dbReference>
<proteinExistence type="predicted"/>
<evidence type="ECO:0000256" key="5">
    <source>
        <dbReference type="ARBA" id="ARBA00022833"/>
    </source>
</evidence>
<evidence type="ECO:0000313" key="10">
    <source>
        <dbReference type="Proteomes" id="UP000053599"/>
    </source>
</evidence>
<keyword evidence="3" id="KW-0677">Repeat</keyword>
<sequence>MCSLVSSPQKATDSIRPKSRNAIPIQHLLNNPGGDDFIAHFPIRNALDAPAGEDDNFTTFEAEDSSDTSHLSEECERNDVFIGADAPPFESIAPPFDFENFDSYWSGFPNMVFPPYSQPDQSPSASAGGVSGIVSHTAMTLEPIAYRIRELLIATAHKLATETPQNVPLLVQDINLLTNIELDNCLNLYFANYHRHCPILHRQSFHPTTVPTPLLLATVALGAMYSRPSALQWMKRLLDVMEAYTFSFPGLRDEYGDFSLSDAPDEDTLEYQYQLFQGAYLMVVAQFFSGTLAARRRARRQRFTTVLGVARSFKLPKSQHDSMVAIHDELSFQHWVRKEVRIRTMNIMLALDSAMGFFYNVAPRINYSELDLQLPCHSEYFELSSYTEMVTKSSFPRTRIKIIDAFQKLFSSPQNLQAAFQKEALCYWDMLFLVHVLYTHCWQHLFGNPLNRLSPTTLAPGPAEILEPIKNCIVNWKTLWDEVRATPSSNIGESGFETTADSYWTLLKLIVQKFEVESAPQTADGNEAELTALDTFLNGMSSGGDAAGQTCDGVAQVSIFRGLDFMPIEADCDIQGAHLKKILFGN</sequence>
<evidence type="ECO:0000259" key="8">
    <source>
        <dbReference type="Pfam" id="PF04082"/>
    </source>
</evidence>
<evidence type="ECO:0000256" key="6">
    <source>
        <dbReference type="ARBA" id="ARBA00023242"/>
    </source>
</evidence>
<dbReference type="CDD" id="cd12148">
    <property type="entry name" value="fungal_TF_MHR"/>
    <property type="match status" value="1"/>
</dbReference>
<name>A0A0D1YLE2_9EURO</name>
<dbReference type="PANTHER" id="PTHR40626:SF3">
    <property type="entry name" value="TRANSCRIPTION FACTOR WITH C2H2 AND ZN(2)-CYS(6) DNA BINDING DOMAIN (EUROFUNG)-RELATED"/>
    <property type="match status" value="1"/>
</dbReference>
<comment type="subcellular location">
    <subcellularLocation>
        <location evidence="1">Nucleus</location>
    </subcellularLocation>
</comment>
<organism evidence="9 10">
    <name type="scientific">Exophiala sideris</name>
    <dbReference type="NCBI Taxonomy" id="1016849"/>
    <lineage>
        <taxon>Eukaryota</taxon>
        <taxon>Fungi</taxon>
        <taxon>Dikarya</taxon>
        <taxon>Ascomycota</taxon>
        <taxon>Pezizomycotina</taxon>
        <taxon>Eurotiomycetes</taxon>
        <taxon>Chaetothyriomycetidae</taxon>
        <taxon>Chaetothyriales</taxon>
        <taxon>Herpotrichiellaceae</taxon>
        <taxon>Exophiala</taxon>
    </lineage>
</organism>
<dbReference type="GO" id="GO:0008270">
    <property type="term" value="F:zinc ion binding"/>
    <property type="evidence" value="ECO:0007669"/>
    <property type="project" value="UniProtKB-KW"/>
</dbReference>
<keyword evidence="4" id="KW-0863">Zinc-finger</keyword>
<dbReference type="GO" id="GO:0000978">
    <property type="term" value="F:RNA polymerase II cis-regulatory region sequence-specific DNA binding"/>
    <property type="evidence" value="ECO:0007669"/>
    <property type="project" value="InterPro"/>
</dbReference>
<accession>A0A0D1YLE2</accession>
<dbReference type="Pfam" id="PF04082">
    <property type="entry name" value="Fungal_trans"/>
    <property type="match status" value="1"/>
</dbReference>
<evidence type="ECO:0000256" key="2">
    <source>
        <dbReference type="ARBA" id="ARBA00022723"/>
    </source>
</evidence>
<dbReference type="GO" id="GO:0000785">
    <property type="term" value="C:chromatin"/>
    <property type="evidence" value="ECO:0007669"/>
    <property type="project" value="TreeGrafter"/>
</dbReference>
<dbReference type="InterPro" id="IPR051059">
    <property type="entry name" value="VerF-like"/>
</dbReference>
<keyword evidence="2" id="KW-0479">Metal-binding</keyword>